<evidence type="ECO:0000313" key="4">
    <source>
        <dbReference type="Proteomes" id="UP000182444"/>
    </source>
</evidence>
<sequence length="330" mass="37890">MKFSTLTLSLASLSLAAPQFHHLDNSRALSHVHDYAWPQSDYTYQLHGYRNDRRYDMTTDGQNLYLGHGSTGDVNGHRLHNVTVYIDVNGDVNIDGTNYGKNRYVSVDNNRLVPSTRANRKLNLHRDTDNWRNADLRYSDKNQFLACPVDSKGNAYDISYDQQSHNHLHQVFVNNAPCANPIAVNVNGNLNQGYSRYQDSRLRVIDNNRFQNANVYHNDGRLMLIDDRQRSQNYHPWNGQLSYRGQLVDNQGRFVRLGNQASLQFTDRNQVRQGLTGFQIRDNRLTYHNQGFIACQYANGMWELRPTGVESAAQACNNAQYVEIAMESLQ</sequence>
<dbReference type="AlphaFoldDB" id="A0A1D8NEU1"/>
<dbReference type="RefSeq" id="XP_502903.1">
    <property type="nucleotide sequence ID" value="XM_502903.1"/>
</dbReference>
<evidence type="ECO:0000313" key="3">
    <source>
        <dbReference type="EMBL" id="RDW24662.1"/>
    </source>
</evidence>
<accession>A0A1D8NEU1</accession>
<keyword evidence="1" id="KW-0732">Signal</keyword>
<dbReference type="Proteomes" id="UP000256601">
    <property type="component" value="Unassembled WGS sequence"/>
</dbReference>
<reference evidence="3 5" key="2">
    <citation type="submission" date="2018-07" db="EMBL/GenBank/DDBJ databases">
        <title>Draft Genome Assemblies for Five Robust Yarrowia lipolytica Strains Exhibiting High Lipid Production and Pentose Sugar Utilization and Sugar Alcohol Secretion from Undetoxified Lignocellulosic Biomass Hydrolysates.</title>
        <authorList>
            <consortium name="DOE Joint Genome Institute"/>
            <person name="Walker C."/>
            <person name="Ryu S."/>
            <person name="Na H."/>
            <person name="Zane M."/>
            <person name="LaButti K."/>
            <person name="Lipzen A."/>
            <person name="Haridas S."/>
            <person name="Barry K."/>
            <person name="Grigoriev I.V."/>
            <person name="Quarterman J."/>
            <person name="Slininger P."/>
            <person name="Dien B."/>
            <person name="Trinh C.T."/>
        </authorList>
    </citation>
    <scope>NUCLEOTIDE SEQUENCE [LARGE SCALE GENOMIC DNA]</scope>
    <source>
        <strain evidence="3 5">YB392</strain>
    </source>
</reference>
<evidence type="ECO:0000256" key="1">
    <source>
        <dbReference type="SAM" id="SignalP"/>
    </source>
</evidence>
<protein>
    <submittedName>
        <fullName evidence="2">Uncharacterized protein</fullName>
    </submittedName>
</protein>
<dbReference type="EMBL" id="KZ857342">
    <property type="protein sequence ID" value="RDW24662.1"/>
    <property type="molecule type" value="Genomic_DNA"/>
</dbReference>
<dbReference type="GeneID" id="2910198"/>
<gene>
    <name evidence="3" type="ORF">B0I71DRAFT_47866</name>
    <name evidence="2" type="ORF">YALI1_D20413g</name>
</gene>
<feature type="signal peptide" evidence="1">
    <location>
        <begin position="1"/>
        <end position="16"/>
    </location>
</feature>
<dbReference type="VEuPathDB" id="FungiDB:YALI1_D20413g"/>
<proteinExistence type="predicted"/>
<dbReference type="Proteomes" id="UP000182444">
    <property type="component" value="Chromosome 1D"/>
</dbReference>
<reference evidence="2 4" key="1">
    <citation type="journal article" date="2016" name="PLoS ONE">
        <title>Sequence Assembly of Yarrowia lipolytica Strain W29/CLIB89 Shows Transposable Element Diversity.</title>
        <authorList>
            <person name="Magnan C."/>
            <person name="Yu J."/>
            <person name="Chang I."/>
            <person name="Jahn E."/>
            <person name="Kanomata Y."/>
            <person name="Wu J."/>
            <person name="Zeller M."/>
            <person name="Oakes M."/>
            <person name="Baldi P."/>
            <person name="Sandmeyer S."/>
        </authorList>
    </citation>
    <scope>NUCLEOTIDE SEQUENCE [LARGE SCALE GENOMIC DNA]</scope>
    <source>
        <strain evidence="2">CLIB89</strain>
        <strain evidence="4">CLIB89(W29)</strain>
    </source>
</reference>
<dbReference type="KEGG" id="yli:2910198"/>
<evidence type="ECO:0000313" key="2">
    <source>
        <dbReference type="EMBL" id="AOW04149.1"/>
    </source>
</evidence>
<dbReference type="OrthoDB" id="10326077at2759"/>
<dbReference type="EMBL" id="CP017556">
    <property type="protein sequence ID" value="AOW04149.1"/>
    <property type="molecule type" value="Genomic_DNA"/>
</dbReference>
<organism evidence="2 4">
    <name type="scientific">Yarrowia lipolytica</name>
    <name type="common">Candida lipolytica</name>
    <dbReference type="NCBI Taxonomy" id="4952"/>
    <lineage>
        <taxon>Eukaryota</taxon>
        <taxon>Fungi</taxon>
        <taxon>Dikarya</taxon>
        <taxon>Ascomycota</taxon>
        <taxon>Saccharomycotina</taxon>
        <taxon>Dipodascomycetes</taxon>
        <taxon>Dipodascales</taxon>
        <taxon>Dipodascales incertae sedis</taxon>
        <taxon>Yarrowia</taxon>
    </lineage>
</organism>
<name>A0A1D8NEU1_YARLL</name>
<evidence type="ECO:0000313" key="5">
    <source>
        <dbReference type="Proteomes" id="UP000256601"/>
    </source>
</evidence>
<dbReference type="VEuPathDB" id="FungiDB:YALI0_D16489g"/>
<feature type="chain" id="PRO_5036306632" evidence="1">
    <location>
        <begin position="17"/>
        <end position="330"/>
    </location>
</feature>